<evidence type="ECO:0000259" key="6">
    <source>
        <dbReference type="SMART" id="SM00478"/>
    </source>
</evidence>
<feature type="domain" description="HhH-GPD" evidence="6">
    <location>
        <begin position="40"/>
        <end position="189"/>
    </location>
</feature>
<evidence type="ECO:0000256" key="4">
    <source>
        <dbReference type="ARBA" id="ARBA00023014"/>
    </source>
</evidence>
<keyword evidence="4" id="KW-0411">Iron-sulfur</keyword>
<dbReference type="InterPro" id="IPR003265">
    <property type="entry name" value="HhH-GPD_domain"/>
</dbReference>
<dbReference type="PATRIC" id="fig|129848.4.peg.1117"/>
<dbReference type="CDD" id="cd00056">
    <property type="entry name" value="ENDO3c"/>
    <property type="match status" value="1"/>
</dbReference>
<keyword evidence="2" id="KW-0479">Metal-binding</keyword>
<keyword evidence="1" id="KW-0004">4Fe-4S</keyword>
<keyword evidence="7" id="KW-0540">Nuclease</keyword>
<dbReference type="GO" id="GO:0006284">
    <property type="term" value="P:base-excision repair"/>
    <property type="evidence" value="ECO:0007669"/>
    <property type="project" value="InterPro"/>
</dbReference>
<keyword evidence="7" id="KW-0255">Endonuclease</keyword>
<feature type="region of interest" description="Disordered" evidence="5">
    <location>
        <begin position="1"/>
        <end position="20"/>
    </location>
</feature>
<name>A0A1D3L237_9EURY</name>
<dbReference type="PIRSF" id="PIRSF001435">
    <property type="entry name" value="Nth"/>
    <property type="match status" value="1"/>
</dbReference>
<dbReference type="SUPFAM" id="SSF48150">
    <property type="entry name" value="DNA-glycosylase"/>
    <property type="match status" value="1"/>
</dbReference>
<accession>A0A1D3L237</accession>
<dbReference type="GO" id="GO:0051539">
    <property type="term" value="F:4 iron, 4 sulfur cluster binding"/>
    <property type="evidence" value="ECO:0007669"/>
    <property type="project" value="UniProtKB-KW"/>
</dbReference>
<reference evidence="7 8" key="1">
    <citation type="submission" date="2016-08" db="EMBL/GenBank/DDBJ databases">
        <authorList>
            <person name="Seilhamer J.J."/>
        </authorList>
    </citation>
    <scope>NUCLEOTIDE SEQUENCE [LARGE SCALE GENOMIC DNA]</scope>
    <source>
        <strain evidence="7">Buetzberg</strain>
    </source>
</reference>
<dbReference type="PANTHER" id="PTHR10359">
    <property type="entry name" value="A/G-SPECIFIC ADENINE GLYCOSYLASE/ENDONUCLEASE III"/>
    <property type="match status" value="1"/>
</dbReference>
<dbReference type="Pfam" id="PF00730">
    <property type="entry name" value="HhH-GPD"/>
    <property type="match status" value="1"/>
</dbReference>
<keyword evidence="3" id="KW-0408">Iron</keyword>
<organism evidence="7 8">
    <name type="scientific">Methanobacterium congolense</name>
    <dbReference type="NCBI Taxonomy" id="118062"/>
    <lineage>
        <taxon>Archaea</taxon>
        <taxon>Methanobacteriati</taxon>
        <taxon>Methanobacteriota</taxon>
        <taxon>Methanomada group</taxon>
        <taxon>Methanobacteria</taxon>
        <taxon>Methanobacteriales</taxon>
        <taxon>Methanobacteriaceae</taxon>
        <taxon>Methanobacterium</taxon>
    </lineage>
</organism>
<feature type="compositionally biased region" description="Polar residues" evidence="5">
    <location>
        <begin position="1"/>
        <end position="12"/>
    </location>
</feature>
<dbReference type="InterPro" id="IPR011257">
    <property type="entry name" value="DNA_glycosylase"/>
</dbReference>
<evidence type="ECO:0000256" key="2">
    <source>
        <dbReference type="ARBA" id="ARBA00022723"/>
    </source>
</evidence>
<dbReference type="GO" id="GO:0046872">
    <property type="term" value="F:metal ion binding"/>
    <property type="evidence" value="ECO:0007669"/>
    <property type="project" value="UniProtKB-KW"/>
</dbReference>
<keyword evidence="7" id="KW-0378">Hydrolase</keyword>
<sequence>MDHEGSNPTKTGSLRGYHPENYELPEKDDEIYEIILGAILTQNTTWTSAEQALNNLNNLKAIKPEKLLELSDETLKAAIRCAGFLNQKATYLREVTRFFISLEGRTPNRKEILAVKGVGNETADSILLYAYKKPEFVVDAYTKRIFSHLGLIPEKAGYMEVKELFESTLPKDVPVYQEYHALIVEHAKRYYQKKPYGVEDPLKDYLV</sequence>
<dbReference type="KEGG" id="mcub:MCBB_1109"/>
<evidence type="ECO:0000313" key="7">
    <source>
        <dbReference type="EMBL" id="SCG85667.1"/>
    </source>
</evidence>
<gene>
    <name evidence="7" type="ORF">MCBB_1109</name>
</gene>
<keyword evidence="8" id="KW-1185">Reference proteome</keyword>
<dbReference type="Proteomes" id="UP000094707">
    <property type="component" value="Chromosome I"/>
</dbReference>
<dbReference type="STRING" id="118062.MCBB_1109"/>
<protein>
    <submittedName>
        <fullName evidence="7">Putative endonuclease MJ1434</fullName>
    </submittedName>
</protein>
<dbReference type="PANTHER" id="PTHR10359:SF19">
    <property type="entry name" value="DNA REPAIR GLYCOSYLASE MJ1434-RELATED"/>
    <property type="match status" value="1"/>
</dbReference>
<proteinExistence type="predicted"/>
<dbReference type="AlphaFoldDB" id="A0A1D3L237"/>
<dbReference type="Gene3D" id="1.10.340.30">
    <property type="entry name" value="Hypothetical protein, domain 2"/>
    <property type="match status" value="1"/>
</dbReference>
<dbReference type="GO" id="GO:0004519">
    <property type="term" value="F:endonuclease activity"/>
    <property type="evidence" value="ECO:0007669"/>
    <property type="project" value="UniProtKB-KW"/>
</dbReference>
<evidence type="ECO:0000313" key="8">
    <source>
        <dbReference type="Proteomes" id="UP000094707"/>
    </source>
</evidence>
<evidence type="ECO:0000256" key="1">
    <source>
        <dbReference type="ARBA" id="ARBA00022485"/>
    </source>
</evidence>
<dbReference type="EMBL" id="LT607756">
    <property type="protein sequence ID" value="SCG85667.1"/>
    <property type="molecule type" value="Genomic_DNA"/>
</dbReference>
<dbReference type="Gene3D" id="1.10.1670.10">
    <property type="entry name" value="Helix-hairpin-Helix base-excision DNA repair enzymes (C-terminal)"/>
    <property type="match status" value="1"/>
</dbReference>
<dbReference type="InterPro" id="IPR023170">
    <property type="entry name" value="HhH_base_excis_C"/>
</dbReference>
<evidence type="ECO:0000256" key="5">
    <source>
        <dbReference type="SAM" id="MobiDB-lite"/>
    </source>
</evidence>
<dbReference type="SMART" id="SM00478">
    <property type="entry name" value="ENDO3c"/>
    <property type="match status" value="1"/>
</dbReference>
<evidence type="ECO:0000256" key="3">
    <source>
        <dbReference type="ARBA" id="ARBA00023004"/>
    </source>
</evidence>